<evidence type="ECO:0000259" key="1">
    <source>
        <dbReference type="PROSITE" id="PS50902"/>
    </source>
</evidence>
<dbReference type="Proteomes" id="UP000320766">
    <property type="component" value="Unassembled WGS sequence"/>
</dbReference>
<reference evidence="2 3" key="1">
    <citation type="journal article" date="2019" name="Nat. Microbiol.">
        <title>Wide diversity of methane and short-chain alkane metabolisms in uncultured archaea.</title>
        <authorList>
            <person name="Borrel G."/>
            <person name="Adam P.S."/>
            <person name="McKay L.J."/>
            <person name="Chen L.X."/>
            <person name="Sierra-Garcia I.N."/>
            <person name="Sieber C.M."/>
            <person name="Letourneur Q."/>
            <person name="Ghozlane A."/>
            <person name="Andersen G.L."/>
            <person name="Li W.J."/>
            <person name="Hallam S.J."/>
            <person name="Muyzer G."/>
            <person name="de Oliveira V.M."/>
            <person name="Inskeep W.P."/>
            <person name="Banfield J.F."/>
            <person name="Gribaldo S."/>
        </authorList>
    </citation>
    <scope>NUCLEOTIDE SEQUENCE [LARGE SCALE GENOMIC DNA]</scope>
    <source>
        <strain evidence="2">NM1b</strain>
    </source>
</reference>
<gene>
    <name evidence="2" type="ORF">EF807_08895</name>
</gene>
<organism evidence="2 3">
    <name type="scientific">Candidatus Methanolliviera hydrocarbonicum</name>
    <dbReference type="NCBI Taxonomy" id="2491085"/>
    <lineage>
        <taxon>Archaea</taxon>
        <taxon>Methanobacteriati</taxon>
        <taxon>Methanobacteriota</taxon>
        <taxon>Candidatus Methanoliparia</taxon>
        <taxon>Candidatus Methanoliparales</taxon>
        <taxon>Candidatus Methanollivieraceae</taxon>
        <taxon>Candidatus Methanolliviera</taxon>
    </lineage>
</organism>
<dbReference type="InterPro" id="IPR008254">
    <property type="entry name" value="Flavodoxin/NO_synth"/>
</dbReference>
<protein>
    <submittedName>
        <fullName evidence="2">Flavodoxin family protein</fullName>
    </submittedName>
</protein>
<dbReference type="EMBL" id="RXIL01000176">
    <property type="protein sequence ID" value="RZN65981.1"/>
    <property type="molecule type" value="Genomic_DNA"/>
</dbReference>
<evidence type="ECO:0000313" key="3">
    <source>
        <dbReference type="Proteomes" id="UP000320766"/>
    </source>
</evidence>
<dbReference type="InterPro" id="IPR029039">
    <property type="entry name" value="Flavoprotein-like_sf"/>
</dbReference>
<dbReference type="Gene3D" id="3.40.50.360">
    <property type="match status" value="1"/>
</dbReference>
<sequence length="197" mass="23003">MMKILVLYWSYTDNTEAVAKTIYDTVKEEGYRCDIFKIEDDLKVDWFSYDLLFVGSPVYEFLPPKSVMKYMQDKFHYYRDEKGYLKPSSPKLKDKFAVVFCTYAGPHTGIHEAIPAIKYVEQFFEHLGFFIIEPITVVGSFRAEKLDGKFGRKKEQWEKMNKFGRLGDITGRPNDNDLSEVKNKTIGIINTIKTLLM</sequence>
<dbReference type="SUPFAM" id="SSF52218">
    <property type="entry name" value="Flavoproteins"/>
    <property type="match status" value="1"/>
</dbReference>
<dbReference type="PROSITE" id="PS50902">
    <property type="entry name" value="FLAVODOXIN_LIKE"/>
    <property type="match status" value="1"/>
</dbReference>
<name>A0A520KUR7_9EURY</name>
<dbReference type="GO" id="GO:0010181">
    <property type="term" value="F:FMN binding"/>
    <property type="evidence" value="ECO:0007669"/>
    <property type="project" value="InterPro"/>
</dbReference>
<comment type="caution">
    <text evidence="2">The sequence shown here is derived from an EMBL/GenBank/DDBJ whole genome shotgun (WGS) entry which is preliminary data.</text>
</comment>
<dbReference type="Pfam" id="PF00258">
    <property type="entry name" value="Flavodoxin_1"/>
    <property type="match status" value="1"/>
</dbReference>
<feature type="domain" description="Flavodoxin-like" evidence="1">
    <location>
        <begin position="4"/>
        <end position="162"/>
    </location>
</feature>
<accession>A0A520KUR7</accession>
<proteinExistence type="predicted"/>
<evidence type="ECO:0000313" key="2">
    <source>
        <dbReference type="EMBL" id="RZN65981.1"/>
    </source>
</evidence>
<dbReference type="AlphaFoldDB" id="A0A520KUR7"/>